<dbReference type="Gene3D" id="3.40.190.290">
    <property type="match status" value="1"/>
</dbReference>
<dbReference type="SUPFAM" id="SSF46785">
    <property type="entry name" value="Winged helix' DNA-binding domain"/>
    <property type="match status" value="1"/>
</dbReference>
<dbReference type="InterPro" id="IPR036390">
    <property type="entry name" value="WH_DNA-bd_sf"/>
</dbReference>
<dbReference type="InterPro" id="IPR005119">
    <property type="entry name" value="LysR_subst-bd"/>
</dbReference>
<dbReference type="PRINTS" id="PR00039">
    <property type="entry name" value="HTHLYSR"/>
</dbReference>
<gene>
    <name evidence="6" type="ORF">GGR25_002169</name>
</gene>
<evidence type="ECO:0000256" key="3">
    <source>
        <dbReference type="ARBA" id="ARBA00023125"/>
    </source>
</evidence>
<organism evidence="6 7">
    <name type="scientific">Kaistia hirudinis</name>
    <dbReference type="NCBI Taxonomy" id="1293440"/>
    <lineage>
        <taxon>Bacteria</taxon>
        <taxon>Pseudomonadati</taxon>
        <taxon>Pseudomonadota</taxon>
        <taxon>Alphaproteobacteria</taxon>
        <taxon>Hyphomicrobiales</taxon>
        <taxon>Kaistiaceae</taxon>
        <taxon>Kaistia</taxon>
    </lineage>
</organism>
<dbReference type="AlphaFoldDB" id="A0A840ALC7"/>
<reference evidence="6 7" key="1">
    <citation type="submission" date="2020-08" db="EMBL/GenBank/DDBJ databases">
        <title>Genomic Encyclopedia of Type Strains, Phase IV (KMG-IV): sequencing the most valuable type-strain genomes for metagenomic binning, comparative biology and taxonomic classification.</title>
        <authorList>
            <person name="Goeker M."/>
        </authorList>
    </citation>
    <scope>NUCLEOTIDE SEQUENCE [LARGE SCALE GENOMIC DNA]</scope>
    <source>
        <strain evidence="6 7">DSM 25966</strain>
    </source>
</reference>
<evidence type="ECO:0000256" key="1">
    <source>
        <dbReference type="ARBA" id="ARBA00009437"/>
    </source>
</evidence>
<evidence type="ECO:0000313" key="6">
    <source>
        <dbReference type="EMBL" id="MBB3931119.1"/>
    </source>
</evidence>
<dbReference type="SUPFAM" id="SSF53850">
    <property type="entry name" value="Periplasmic binding protein-like II"/>
    <property type="match status" value="1"/>
</dbReference>
<dbReference type="Proteomes" id="UP000553963">
    <property type="component" value="Unassembled WGS sequence"/>
</dbReference>
<dbReference type="InterPro" id="IPR050950">
    <property type="entry name" value="HTH-type_LysR_regulators"/>
</dbReference>
<keyword evidence="3 6" id="KW-0238">DNA-binding</keyword>
<dbReference type="GO" id="GO:0005829">
    <property type="term" value="C:cytosol"/>
    <property type="evidence" value="ECO:0007669"/>
    <property type="project" value="TreeGrafter"/>
</dbReference>
<dbReference type="Pfam" id="PF00126">
    <property type="entry name" value="HTH_1"/>
    <property type="match status" value="1"/>
</dbReference>
<dbReference type="PANTHER" id="PTHR30419">
    <property type="entry name" value="HTH-TYPE TRANSCRIPTIONAL REGULATOR YBHD"/>
    <property type="match status" value="1"/>
</dbReference>
<comment type="caution">
    <text evidence="6">The sequence shown here is derived from an EMBL/GenBank/DDBJ whole genome shotgun (WGS) entry which is preliminary data.</text>
</comment>
<comment type="similarity">
    <text evidence="1">Belongs to the LysR transcriptional regulatory family.</text>
</comment>
<evidence type="ECO:0000259" key="5">
    <source>
        <dbReference type="PROSITE" id="PS50931"/>
    </source>
</evidence>
<dbReference type="PROSITE" id="PS50931">
    <property type="entry name" value="HTH_LYSR"/>
    <property type="match status" value="1"/>
</dbReference>
<dbReference type="GO" id="GO:0003700">
    <property type="term" value="F:DNA-binding transcription factor activity"/>
    <property type="evidence" value="ECO:0007669"/>
    <property type="project" value="InterPro"/>
</dbReference>
<dbReference type="EMBL" id="JACIDS010000003">
    <property type="protein sequence ID" value="MBB3931119.1"/>
    <property type="molecule type" value="Genomic_DNA"/>
</dbReference>
<evidence type="ECO:0000313" key="7">
    <source>
        <dbReference type="Proteomes" id="UP000553963"/>
    </source>
</evidence>
<evidence type="ECO:0000256" key="2">
    <source>
        <dbReference type="ARBA" id="ARBA00023015"/>
    </source>
</evidence>
<dbReference type="InterPro" id="IPR036388">
    <property type="entry name" value="WH-like_DNA-bd_sf"/>
</dbReference>
<feature type="domain" description="HTH lysR-type" evidence="5">
    <location>
        <begin position="1"/>
        <end position="49"/>
    </location>
</feature>
<dbReference type="PANTHER" id="PTHR30419:SF8">
    <property type="entry name" value="NITROGEN ASSIMILATION TRANSCRIPTIONAL ACTIVATOR-RELATED"/>
    <property type="match status" value="1"/>
</dbReference>
<keyword evidence="2" id="KW-0805">Transcription regulation</keyword>
<protein>
    <submittedName>
        <fullName evidence="6">DNA-binding transcriptional LysR family regulator</fullName>
    </submittedName>
</protein>
<evidence type="ECO:0000256" key="4">
    <source>
        <dbReference type="ARBA" id="ARBA00023163"/>
    </source>
</evidence>
<accession>A0A840ALC7</accession>
<keyword evidence="7" id="KW-1185">Reference proteome</keyword>
<sequence>MLSALAEHRHFGRAASALGVSQPALTRSLKHLEENLGVTLFDREGVTPTVFGRIVLERGGAIIGGFTDMIREITLAKGLEIGELRVVAGPYPSQISGHRAIGRLAARHPGLSVRLHIVNWTAAAEAVLSGEADIALAEVSEAERHGDLAVEPIAATPMQFFCAPDHPLAGGMPTIDHLILYPWVGPSAPGRMSGALPKTEGAFGSYDRNSDRFLPRILVETFSAARDIVLADKAALGVAPPFLVEADIAAGRCALLPTLLPWLRLNYGFITRRGRSASPAMLAFMASVRAIEAETVMR</sequence>
<dbReference type="InterPro" id="IPR000847">
    <property type="entry name" value="LysR_HTH_N"/>
</dbReference>
<proteinExistence type="inferred from homology"/>
<dbReference type="RefSeq" id="WP_183398788.1">
    <property type="nucleotide sequence ID" value="NZ_JACIDS010000003.1"/>
</dbReference>
<dbReference type="Gene3D" id="1.10.10.10">
    <property type="entry name" value="Winged helix-like DNA-binding domain superfamily/Winged helix DNA-binding domain"/>
    <property type="match status" value="1"/>
</dbReference>
<dbReference type="GO" id="GO:0003677">
    <property type="term" value="F:DNA binding"/>
    <property type="evidence" value="ECO:0007669"/>
    <property type="project" value="UniProtKB-KW"/>
</dbReference>
<dbReference type="Pfam" id="PF03466">
    <property type="entry name" value="LysR_substrate"/>
    <property type="match status" value="1"/>
</dbReference>
<keyword evidence="4" id="KW-0804">Transcription</keyword>
<name>A0A840ALC7_9HYPH</name>